<evidence type="ECO:0000256" key="1">
    <source>
        <dbReference type="ARBA" id="ARBA00004328"/>
    </source>
</evidence>
<dbReference type="NCBIfam" id="TIGR01554">
    <property type="entry name" value="major_cap_HK97"/>
    <property type="match status" value="1"/>
</dbReference>
<accession>A0AAF1BNG3</accession>
<protein>
    <submittedName>
        <fullName evidence="4">Phage major capsid protein</fullName>
    </submittedName>
</protein>
<dbReference type="AlphaFoldDB" id="A0AAF1BNG3"/>
<keyword evidence="5" id="KW-1185">Reference proteome</keyword>
<feature type="domain" description="Phage capsid-like C-terminal" evidence="3">
    <location>
        <begin position="137"/>
        <end position="398"/>
    </location>
</feature>
<dbReference type="Proteomes" id="UP000243626">
    <property type="component" value="Chromosome"/>
</dbReference>
<evidence type="ECO:0000313" key="5">
    <source>
        <dbReference type="Proteomes" id="UP000243626"/>
    </source>
</evidence>
<dbReference type="InterPro" id="IPR054612">
    <property type="entry name" value="Phage_capsid-like_C"/>
</dbReference>
<keyword evidence="2" id="KW-0175">Coiled coil</keyword>
<sequence>MNTVQEYFNKYRDYSMNEIEKRAEEINEEIDTNPNADVKKLNIEIEGLMKVKENILEKKENATEERSFNPITQMNFKEEVPTENIFDTKEYRLAFFKKMLGQELTSIEERTFNTAMEKQKVEGRANNFNTATNSSAVLPTQTLNEVIRLAKKQGGLLAHVRSFNMPTKIAIPIGTPHDKAQWHTEGKLVDAEIVETATVQFDGYEIIKVFSISAKAHKMSIQAFESYVTEELTSCVMEAIADAVINGTGKEQGTGLLTGVQWNDTNTLDLKGEYLDFTKALAKLKRGYSSNAKFAMSNATLYNTVYSIVDNNNRPIFLQDPRNESVGHILGKEVIIDDHIDDGVILLGDFKYMGVNISDGMMLEVSRESSFRSGLIDYRAMAIADTKPLVDEAFIKLTAPVEEV</sequence>
<proteinExistence type="predicted"/>
<name>A0AAF1BNG3_9STAP</name>
<evidence type="ECO:0000256" key="2">
    <source>
        <dbReference type="SAM" id="Coils"/>
    </source>
</evidence>
<dbReference type="EMBL" id="CP136964">
    <property type="protein sequence ID" value="WOS96769.1"/>
    <property type="molecule type" value="Genomic_DNA"/>
</dbReference>
<comment type="subcellular location">
    <subcellularLocation>
        <location evidence="1">Virion</location>
    </subcellularLocation>
</comment>
<evidence type="ECO:0000313" key="4">
    <source>
        <dbReference type="EMBL" id="WOS96769.1"/>
    </source>
</evidence>
<organism evidence="4 5">
    <name type="scientific">Nosocomiicoccus massiliensis</name>
    <dbReference type="NCBI Taxonomy" id="1232430"/>
    <lineage>
        <taxon>Bacteria</taxon>
        <taxon>Bacillati</taxon>
        <taxon>Bacillota</taxon>
        <taxon>Bacilli</taxon>
        <taxon>Bacillales</taxon>
        <taxon>Staphylococcaceae</taxon>
        <taxon>Nosocomiicoccus</taxon>
    </lineage>
</organism>
<dbReference type="Pfam" id="PF05065">
    <property type="entry name" value="Phage_capsid"/>
    <property type="match status" value="1"/>
</dbReference>
<evidence type="ECO:0000259" key="3">
    <source>
        <dbReference type="Pfam" id="PF05065"/>
    </source>
</evidence>
<dbReference type="SUPFAM" id="SSF56563">
    <property type="entry name" value="Major capsid protein gp5"/>
    <property type="match status" value="1"/>
</dbReference>
<feature type="coiled-coil region" evidence="2">
    <location>
        <begin position="38"/>
        <end position="65"/>
    </location>
</feature>
<dbReference type="InterPro" id="IPR024455">
    <property type="entry name" value="Phage_capsid"/>
</dbReference>
<dbReference type="KEGG" id="nmy:CJ229_003220"/>
<reference evidence="5" key="1">
    <citation type="submission" date="2017-09" db="EMBL/GenBank/DDBJ databases">
        <title>Bacterial strain isolated from the female urinary microbiota.</title>
        <authorList>
            <person name="Thomas-White K."/>
            <person name="Kumar N."/>
            <person name="Forster S."/>
            <person name="Putonti C."/>
            <person name="Lawley T."/>
            <person name="Wolfe A.J."/>
        </authorList>
    </citation>
    <scope>NUCLEOTIDE SEQUENCE [LARGE SCALE GENOMIC DNA]</scope>
    <source>
        <strain evidence="5">UMB0959</strain>
    </source>
</reference>
<gene>
    <name evidence="4" type="ORF">CJ229_003220</name>
</gene>
<dbReference type="RefSeq" id="WP_317846624.1">
    <property type="nucleotide sequence ID" value="NZ_CP136964.1"/>
</dbReference>